<protein>
    <submittedName>
        <fullName evidence="3">Antirestriction protein ArdC</fullName>
    </submittedName>
</protein>
<dbReference type="GO" id="GO:0003697">
    <property type="term" value="F:single-stranded DNA binding"/>
    <property type="evidence" value="ECO:0007669"/>
    <property type="project" value="InterPro"/>
</dbReference>
<dbReference type="InterPro" id="IPR013610">
    <property type="entry name" value="ArdC_N"/>
</dbReference>
<dbReference type="EMBL" id="SLVM01000007">
    <property type="protein sequence ID" value="TCM85532.1"/>
    <property type="molecule type" value="Genomic_DNA"/>
</dbReference>
<dbReference type="PIRSF" id="PIRSF037112">
    <property type="entry name" value="Antirestriction_ArdC"/>
    <property type="match status" value="1"/>
</dbReference>
<dbReference type="AlphaFoldDB" id="A0A4R1YWH6"/>
<comment type="caution">
    <text evidence="3">The sequence shown here is derived from an EMBL/GenBank/DDBJ whole genome shotgun (WGS) entry which is preliminary data.</text>
</comment>
<gene>
    <name evidence="3" type="ORF">EV216_107106</name>
</gene>
<evidence type="ECO:0000259" key="2">
    <source>
        <dbReference type="Pfam" id="PF18818"/>
    </source>
</evidence>
<dbReference type="Proteomes" id="UP000295277">
    <property type="component" value="Unassembled WGS sequence"/>
</dbReference>
<dbReference type="RefSeq" id="WP_132694220.1">
    <property type="nucleotide sequence ID" value="NZ_SLVM01000007.1"/>
</dbReference>
<dbReference type="Pfam" id="PF18818">
    <property type="entry name" value="MPTase-PolyVal"/>
    <property type="match status" value="1"/>
</dbReference>
<evidence type="ECO:0000313" key="3">
    <source>
        <dbReference type="EMBL" id="TCM85532.1"/>
    </source>
</evidence>
<reference evidence="3 4" key="1">
    <citation type="submission" date="2019-03" db="EMBL/GenBank/DDBJ databases">
        <title>Genomic Encyclopedia of Type Strains, Phase IV (KMG-IV): sequencing the most valuable type-strain genomes for metagenomic binning, comparative biology and taxonomic classification.</title>
        <authorList>
            <person name="Goeker M."/>
        </authorList>
    </citation>
    <scope>NUCLEOTIDE SEQUENCE [LARGE SCALE GENOMIC DNA]</scope>
    <source>
        <strain evidence="3 4">DSM 21153</strain>
    </source>
</reference>
<feature type="domain" description="Polyvalent protein metallopeptidase" evidence="2">
    <location>
        <begin position="149"/>
        <end position="272"/>
    </location>
</feature>
<feature type="domain" description="N-terminal" evidence="1">
    <location>
        <begin position="7"/>
        <end position="120"/>
    </location>
</feature>
<dbReference type="Pfam" id="PF08401">
    <property type="entry name" value="ArdcN"/>
    <property type="match status" value="1"/>
</dbReference>
<keyword evidence="4" id="KW-1185">Reference proteome</keyword>
<dbReference type="InterPro" id="IPR017113">
    <property type="entry name" value="Antirestriction_ArdC"/>
</dbReference>
<dbReference type="InterPro" id="IPR041459">
    <property type="entry name" value="MPTase-PolyVal"/>
</dbReference>
<proteinExistence type="predicted"/>
<dbReference type="OrthoDB" id="9792687at2"/>
<evidence type="ECO:0000259" key="1">
    <source>
        <dbReference type="Pfam" id="PF08401"/>
    </source>
</evidence>
<organism evidence="3 4">
    <name type="scientific">Rhodovulum steppense</name>
    <dbReference type="NCBI Taxonomy" id="540251"/>
    <lineage>
        <taxon>Bacteria</taxon>
        <taxon>Pseudomonadati</taxon>
        <taxon>Pseudomonadota</taxon>
        <taxon>Alphaproteobacteria</taxon>
        <taxon>Rhodobacterales</taxon>
        <taxon>Paracoccaceae</taxon>
        <taxon>Rhodovulum</taxon>
    </lineage>
</organism>
<sequence>MAAEKRDIYQHVTDQIIGQIEAGTPPWRQPWTGGQSGVHFPVRHNGEEYRGINVLMLWATAARKGYVSARWMTYRQAQELGGQLRKGEKSAIVVKYGTIEREGEDGEERSIPYCRAYRVFNADQIEGLPEACYIRPDPPRDLGTTADPALDAFVRATGAVIITTEEPRAYYDLARDHIHMPPIGTFFSASGYYGTLAHELTHWTGADARLARIRRFADRKTYAFEELVAEIGACMLGVRLGVEPQFDQSGAYVESWLAALKEDKRAIFRAASEAQKALDFIMAQAGKETEAAA</sequence>
<name>A0A4R1YWH6_9RHOB</name>
<accession>A0A4R1YWH6</accession>
<evidence type="ECO:0000313" key="4">
    <source>
        <dbReference type="Proteomes" id="UP000295277"/>
    </source>
</evidence>